<sequence length="524" mass="59322">MNGKGVEDAIYVNFFGLDGQAAVLACDMYGILPENLLYMPKQAYIQTGDESEQILLVRYTMCERSRQGTFRTLLGAKSKLIEQGKVEALWTERCRTLRDVAPCPRFTQTQLEEAAATLDTDSESDTERQVDERGMLKPPPPLRCASSVTSVGPGDQATVEADRTKDKELCVTATDTPYCGRRDTDTPSPQRVQASSDAGVGAKRVAQRLHSSHTPCALVKLAAPPRSRKLPSQPPTIPTAYFPRTRETLTVEEQELSMTQKVLCRYSRKAARRLRARQHERYSGPSSPSRSTSLPPLISSPSQCTATTRLLQSARLRNHRERVALHRVAEVNMRSLAERCEQARTIDDEMEAIPTLGTLEHMLRYQKSIGVTPDFEDRIQTRIEREEYRAAVQLETRQTECERAYAIEEKEQRAQEVVKRGRDEKKGISAEVERTRRLITHWKGEAALRQREAHLGSLLGRSAERHAKADGYIEMKRAAANQLRHEHDQQEVHRRQLRDTVYDMMIRMNASPTEVKNEDINAVA</sequence>
<dbReference type="SMR" id="A0A836FVH6"/>
<evidence type="ECO:0000313" key="3">
    <source>
        <dbReference type="Proteomes" id="UP000674143"/>
    </source>
</evidence>
<accession>A0A836FVH6</accession>
<dbReference type="Proteomes" id="UP000674143">
    <property type="component" value="Unassembled WGS sequence"/>
</dbReference>
<feature type="compositionally biased region" description="Basic and acidic residues" evidence="1">
    <location>
        <begin position="125"/>
        <end position="135"/>
    </location>
</feature>
<feature type="region of interest" description="Disordered" evidence="1">
    <location>
        <begin position="116"/>
        <end position="157"/>
    </location>
</feature>
<name>A0A836FVH6_9TRYP</name>
<proteinExistence type="predicted"/>
<feature type="region of interest" description="Disordered" evidence="1">
    <location>
        <begin position="275"/>
        <end position="303"/>
    </location>
</feature>
<dbReference type="RefSeq" id="XP_067060378.1">
    <property type="nucleotide sequence ID" value="XM_067204826.1"/>
</dbReference>
<dbReference type="AlphaFoldDB" id="A0A836FVH6"/>
<keyword evidence="3" id="KW-1185">Reference proteome</keyword>
<reference evidence="3" key="2">
    <citation type="journal article" date="2021" name="Sci. Data">
        <title>Chromosome-scale genome sequencing, assembly and annotation of six genomes from subfamily Leishmaniinae.</title>
        <authorList>
            <person name="Almutairi H."/>
            <person name="Urbaniak M.D."/>
            <person name="Bates M.D."/>
            <person name="Jariyapan N."/>
            <person name="Kwakye-Nuako G."/>
            <person name="Thomaz Soccol V."/>
            <person name="Al-Salem W.S."/>
            <person name="Dillon R.J."/>
            <person name="Bates P.A."/>
            <person name="Gatherer D."/>
        </authorList>
    </citation>
    <scope>NUCLEOTIDE SEQUENCE [LARGE SCALE GENOMIC DNA]</scope>
</reference>
<gene>
    <name evidence="2" type="ORF">LSCM4_02806</name>
</gene>
<feature type="region of interest" description="Disordered" evidence="1">
    <location>
        <begin position="180"/>
        <end position="200"/>
    </location>
</feature>
<dbReference type="KEGG" id="loi:92358760"/>
<feature type="compositionally biased region" description="Low complexity" evidence="1">
    <location>
        <begin position="283"/>
        <end position="302"/>
    </location>
</feature>
<dbReference type="EMBL" id="JAFHLR010000032">
    <property type="protein sequence ID" value="KAG5470112.1"/>
    <property type="molecule type" value="Genomic_DNA"/>
</dbReference>
<reference evidence="3" key="1">
    <citation type="journal article" date="2021" name="Microbiol. Resour. Announc.">
        <title>LGAAP: Leishmaniinae Genome Assembly and Annotation Pipeline.</title>
        <authorList>
            <person name="Almutairi H."/>
            <person name="Urbaniak M.D."/>
            <person name="Bates M.D."/>
            <person name="Jariyapan N."/>
            <person name="Kwakye-Nuako G."/>
            <person name="Thomaz-Soccol V."/>
            <person name="Al-Salem W.S."/>
            <person name="Dillon R.J."/>
            <person name="Bates P.A."/>
            <person name="Gatherer D."/>
        </authorList>
    </citation>
    <scope>NUCLEOTIDE SEQUENCE [LARGE SCALE GENOMIC DNA]</scope>
</reference>
<protein>
    <submittedName>
        <fullName evidence="2">Uncharacterized protein</fullName>
    </submittedName>
</protein>
<evidence type="ECO:0000256" key="1">
    <source>
        <dbReference type="SAM" id="MobiDB-lite"/>
    </source>
</evidence>
<dbReference type="GeneID" id="92358760"/>
<comment type="caution">
    <text evidence="2">The sequence shown here is derived from an EMBL/GenBank/DDBJ whole genome shotgun (WGS) entry which is preliminary data.</text>
</comment>
<organism evidence="2 3">
    <name type="scientific">Leishmania orientalis</name>
    <dbReference type="NCBI Taxonomy" id="2249476"/>
    <lineage>
        <taxon>Eukaryota</taxon>
        <taxon>Discoba</taxon>
        <taxon>Euglenozoa</taxon>
        <taxon>Kinetoplastea</taxon>
        <taxon>Metakinetoplastina</taxon>
        <taxon>Trypanosomatida</taxon>
        <taxon>Trypanosomatidae</taxon>
        <taxon>Leishmaniinae</taxon>
        <taxon>Leishmania</taxon>
    </lineage>
</organism>
<evidence type="ECO:0000313" key="2">
    <source>
        <dbReference type="EMBL" id="KAG5470112.1"/>
    </source>
</evidence>
<feature type="compositionally biased region" description="Polar residues" evidence="1">
    <location>
        <begin position="186"/>
        <end position="196"/>
    </location>
</feature>